<keyword evidence="5" id="KW-1185">Reference proteome</keyword>
<dbReference type="GO" id="GO:0005743">
    <property type="term" value="C:mitochondrial inner membrane"/>
    <property type="evidence" value="ECO:0007669"/>
    <property type="project" value="UniProtKB-SubCell"/>
</dbReference>
<dbReference type="PANTHER" id="PTHR23222">
    <property type="entry name" value="PROHIBITIN"/>
    <property type="match status" value="1"/>
</dbReference>
<organism evidence="4 5">
    <name type="scientific">Nitzschia inconspicua</name>
    <dbReference type="NCBI Taxonomy" id="303405"/>
    <lineage>
        <taxon>Eukaryota</taxon>
        <taxon>Sar</taxon>
        <taxon>Stramenopiles</taxon>
        <taxon>Ochrophyta</taxon>
        <taxon>Bacillariophyta</taxon>
        <taxon>Bacillariophyceae</taxon>
        <taxon>Bacillariophycidae</taxon>
        <taxon>Bacillariales</taxon>
        <taxon>Bacillariaceae</taxon>
        <taxon>Nitzschia</taxon>
    </lineage>
</organism>
<dbReference type="FunFam" id="3.30.479.30:FF:000001">
    <property type="entry name" value="Prohibitin 2"/>
    <property type="match status" value="1"/>
</dbReference>
<dbReference type="SMART" id="SM00244">
    <property type="entry name" value="PHB"/>
    <property type="match status" value="1"/>
</dbReference>
<reference evidence="4" key="2">
    <citation type="submission" date="2021-04" db="EMBL/GenBank/DDBJ databases">
        <authorList>
            <person name="Podell S."/>
        </authorList>
    </citation>
    <scope>NUCLEOTIDE SEQUENCE</scope>
    <source>
        <strain evidence="4">Hildebrandi</strain>
    </source>
</reference>
<gene>
    <name evidence="4" type="ORF">IV203_038603</name>
</gene>
<dbReference type="GO" id="GO:0007005">
    <property type="term" value="P:mitochondrion organization"/>
    <property type="evidence" value="ECO:0007669"/>
    <property type="project" value="TreeGrafter"/>
</dbReference>
<keyword evidence="2" id="KW-0999">Mitochondrion inner membrane</keyword>
<dbReference type="Pfam" id="PF01145">
    <property type="entry name" value="Band_7"/>
    <property type="match status" value="1"/>
</dbReference>
<evidence type="ECO:0000313" key="4">
    <source>
        <dbReference type="EMBL" id="KAG7365399.1"/>
    </source>
</evidence>
<dbReference type="GO" id="GO:0006508">
    <property type="term" value="P:proteolysis"/>
    <property type="evidence" value="ECO:0007669"/>
    <property type="project" value="UniProtKB-KW"/>
</dbReference>
<accession>A0A9K3Q200</accession>
<evidence type="ECO:0000256" key="1">
    <source>
        <dbReference type="ARBA" id="ARBA00009658"/>
    </source>
</evidence>
<dbReference type="Proteomes" id="UP000693970">
    <property type="component" value="Unassembled WGS sequence"/>
</dbReference>
<dbReference type="EMBL" id="JAGRRH010000009">
    <property type="protein sequence ID" value="KAG7365399.1"/>
    <property type="molecule type" value="Genomic_DNA"/>
</dbReference>
<feature type="domain" description="Band 7" evidence="3">
    <location>
        <begin position="74"/>
        <end position="237"/>
    </location>
</feature>
<name>A0A9K3Q200_9STRA</name>
<dbReference type="OrthoDB" id="275637at2759"/>
<evidence type="ECO:0000256" key="2">
    <source>
        <dbReference type="RuleBase" id="RU366048"/>
    </source>
</evidence>
<dbReference type="PANTHER" id="PTHR23222:SF0">
    <property type="entry name" value="PROHIBITIN 1"/>
    <property type="match status" value="1"/>
</dbReference>
<proteinExistence type="inferred from homology"/>
<comment type="subcellular location">
    <subcellularLocation>
        <location evidence="2">Mitochondrion inner membrane</location>
    </subcellularLocation>
</comment>
<evidence type="ECO:0000313" key="5">
    <source>
        <dbReference type="Proteomes" id="UP000693970"/>
    </source>
</evidence>
<evidence type="ECO:0000259" key="3">
    <source>
        <dbReference type="SMART" id="SM00244"/>
    </source>
</evidence>
<protein>
    <recommendedName>
        <fullName evidence="2">Prohibitin</fullName>
    </recommendedName>
</protein>
<keyword evidence="2" id="KW-0496">Mitochondrion</keyword>
<keyword evidence="4" id="KW-0645">Protease</keyword>
<dbReference type="InterPro" id="IPR001107">
    <property type="entry name" value="Band_7"/>
</dbReference>
<dbReference type="InterPro" id="IPR000163">
    <property type="entry name" value="Prohibitin"/>
</dbReference>
<reference evidence="4" key="1">
    <citation type="journal article" date="2021" name="Sci. Rep.">
        <title>Diploid genomic architecture of Nitzschia inconspicua, an elite biomass production diatom.</title>
        <authorList>
            <person name="Oliver A."/>
            <person name="Podell S."/>
            <person name="Pinowska A."/>
            <person name="Traller J.C."/>
            <person name="Smith S.R."/>
            <person name="McClure R."/>
            <person name="Beliaev A."/>
            <person name="Bohutskyi P."/>
            <person name="Hill E.A."/>
            <person name="Rabines A."/>
            <person name="Zheng H."/>
            <person name="Allen L.Z."/>
            <person name="Kuo A."/>
            <person name="Grigoriev I.V."/>
            <person name="Allen A.E."/>
            <person name="Hazlebeck D."/>
            <person name="Allen E.E."/>
        </authorList>
    </citation>
    <scope>NUCLEOTIDE SEQUENCE</scope>
    <source>
        <strain evidence="4">Hildebrandi</strain>
    </source>
</reference>
<comment type="similarity">
    <text evidence="1 2">Belongs to the prohibitin family.</text>
</comment>
<keyword evidence="2" id="KW-0472">Membrane</keyword>
<sequence length="331" mass="36493">MKQLCKLQLIIRIAINRKHRTPSPASAASSSFLIIITYSSTTTIAKSLPALPRCCSSKFHLPGVGAAGVFTVSQCIYNVDGGERAVMFDQLRGGVLDKVVGEGTHFLIPVVQRPTIFDVRTKPREVPSVTGTKDLQMVNIKLRVLWRPIVEELPRIYRELGTDFDERVLPSIGNEVLKSIVAQYNAEELLSKRAEVSQRIKTEMMKRARTFHLEFDDVAITHLTFGREFMNAIEAKQVASQEAERQQWVVVRAEQERQAVVTRAEGEAEAASIITKAMEKTGNAIIEVRRIDAAKEIAGKLANSRNVVYLPNTGGGDGGSGANLLLGLDPK</sequence>
<dbReference type="GO" id="GO:0008233">
    <property type="term" value="F:peptidase activity"/>
    <property type="evidence" value="ECO:0007669"/>
    <property type="project" value="UniProtKB-KW"/>
</dbReference>
<dbReference type="AlphaFoldDB" id="A0A9K3Q200"/>
<keyword evidence="4" id="KW-0378">Hydrolase</keyword>
<comment type="caution">
    <text evidence="4">The sequence shown here is derived from an EMBL/GenBank/DDBJ whole genome shotgun (WGS) entry which is preliminary data.</text>
</comment>
<dbReference type="CDD" id="cd03401">
    <property type="entry name" value="SPFH_prohibitin"/>
    <property type="match status" value="1"/>
</dbReference>